<sequence>MPFPIFDYTIGQEVYDHIRPLTYSTANVFLICFPLVCPISFQNVEAKWFPEIRHHRPDVPIILVGNMVDIRNDLEII</sequence>
<keyword evidence="1" id="KW-0547">Nucleotide-binding</keyword>
<dbReference type="Proteomes" id="UP000288716">
    <property type="component" value="Unassembled WGS sequence"/>
</dbReference>
<dbReference type="GO" id="GO:0035006">
    <property type="term" value="P:melanization defense response"/>
    <property type="evidence" value="ECO:0007669"/>
    <property type="project" value="UniProtKB-ARBA"/>
</dbReference>
<dbReference type="PANTHER" id="PTHR24072">
    <property type="entry name" value="RHO FAMILY GTPASE"/>
    <property type="match status" value="1"/>
</dbReference>
<dbReference type="AlphaFoldDB" id="A0A443QAV2"/>
<reference evidence="3 4" key="1">
    <citation type="journal article" date="2018" name="Gigascience">
        <title>Genomes of trombidid mites reveal novel predicted allergens and laterally-transferred genes associated with secondary metabolism.</title>
        <authorList>
            <person name="Dong X."/>
            <person name="Chaisiri K."/>
            <person name="Xia D."/>
            <person name="Armstrong S.D."/>
            <person name="Fang Y."/>
            <person name="Donnelly M.J."/>
            <person name="Kadowaki T."/>
            <person name="McGarry J.W."/>
            <person name="Darby A.C."/>
            <person name="Makepeace B.L."/>
        </authorList>
    </citation>
    <scope>NUCLEOTIDE SEQUENCE [LARGE SCALE GENOMIC DNA]</scope>
    <source>
        <strain evidence="3">UoL-UT</strain>
    </source>
</reference>
<dbReference type="GO" id="GO:0035099">
    <property type="term" value="P:hemocyte migration"/>
    <property type="evidence" value="ECO:0007669"/>
    <property type="project" value="UniProtKB-ARBA"/>
</dbReference>
<evidence type="ECO:0000256" key="1">
    <source>
        <dbReference type="ARBA" id="ARBA00022741"/>
    </source>
</evidence>
<dbReference type="InterPro" id="IPR001806">
    <property type="entry name" value="Small_GTPase"/>
</dbReference>
<accession>A0A443QAV2</accession>
<comment type="caution">
    <text evidence="3">The sequence shown here is derived from an EMBL/GenBank/DDBJ whole genome shotgun (WGS) entry which is preliminary data.</text>
</comment>
<evidence type="ECO:0000256" key="2">
    <source>
        <dbReference type="ARBA" id="ARBA00023134"/>
    </source>
</evidence>
<evidence type="ECO:0000313" key="3">
    <source>
        <dbReference type="EMBL" id="RWS00157.1"/>
    </source>
</evidence>
<organism evidence="3 4">
    <name type="scientific">Leptotrombidium deliense</name>
    <dbReference type="NCBI Taxonomy" id="299467"/>
    <lineage>
        <taxon>Eukaryota</taxon>
        <taxon>Metazoa</taxon>
        <taxon>Ecdysozoa</taxon>
        <taxon>Arthropoda</taxon>
        <taxon>Chelicerata</taxon>
        <taxon>Arachnida</taxon>
        <taxon>Acari</taxon>
        <taxon>Acariformes</taxon>
        <taxon>Trombidiformes</taxon>
        <taxon>Prostigmata</taxon>
        <taxon>Anystina</taxon>
        <taxon>Parasitengona</taxon>
        <taxon>Trombiculoidea</taxon>
        <taxon>Trombiculidae</taxon>
        <taxon>Leptotrombidium</taxon>
    </lineage>
</organism>
<dbReference type="EMBL" id="NCKV01060721">
    <property type="protein sequence ID" value="RWS00157.1"/>
    <property type="molecule type" value="Genomic_DNA"/>
</dbReference>
<dbReference type="VEuPathDB" id="VectorBase:LDEU014500"/>
<dbReference type="InterPro" id="IPR027417">
    <property type="entry name" value="P-loop_NTPase"/>
</dbReference>
<dbReference type="Pfam" id="PF00071">
    <property type="entry name" value="Ras"/>
    <property type="match status" value="1"/>
</dbReference>
<dbReference type="Gene3D" id="3.40.50.300">
    <property type="entry name" value="P-loop containing nucleotide triphosphate hydrolases"/>
    <property type="match status" value="1"/>
</dbReference>
<proteinExistence type="predicted"/>
<keyword evidence="4" id="KW-1185">Reference proteome</keyword>
<name>A0A443QAV2_9ACAR</name>
<evidence type="ECO:0000313" key="4">
    <source>
        <dbReference type="Proteomes" id="UP000288716"/>
    </source>
</evidence>
<dbReference type="NCBIfam" id="TIGR00231">
    <property type="entry name" value="small_GTP"/>
    <property type="match status" value="1"/>
</dbReference>
<dbReference type="OrthoDB" id="8830751at2759"/>
<dbReference type="SUPFAM" id="SSF52540">
    <property type="entry name" value="P-loop containing nucleoside triphosphate hydrolases"/>
    <property type="match status" value="1"/>
</dbReference>
<dbReference type="GO" id="GO:0007264">
    <property type="term" value="P:small GTPase-mediated signal transduction"/>
    <property type="evidence" value="ECO:0007669"/>
    <property type="project" value="InterPro"/>
</dbReference>
<keyword evidence="2" id="KW-0342">GTP-binding</keyword>
<gene>
    <name evidence="3" type="ORF">B4U80_01032</name>
</gene>
<dbReference type="InterPro" id="IPR003578">
    <property type="entry name" value="Small_GTPase_Rho"/>
</dbReference>
<dbReference type="GO" id="GO:0005525">
    <property type="term" value="F:GTP binding"/>
    <property type="evidence" value="ECO:0007669"/>
    <property type="project" value="UniProtKB-KW"/>
</dbReference>
<dbReference type="STRING" id="299467.A0A443QAV2"/>
<feature type="non-terminal residue" evidence="3">
    <location>
        <position position="77"/>
    </location>
</feature>
<dbReference type="GO" id="GO:0003924">
    <property type="term" value="F:GTPase activity"/>
    <property type="evidence" value="ECO:0007669"/>
    <property type="project" value="InterPro"/>
</dbReference>
<dbReference type="GO" id="GO:0022412">
    <property type="term" value="P:cellular process involved in reproduction in multicellular organism"/>
    <property type="evidence" value="ECO:0007669"/>
    <property type="project" value="UniProtKB-ARBA"/>
</dbReference>
<protein>
    <submittedName>
        <fullName evidence="3">Ras-related C3 botulinum toxin substrate 1-like protein</fullName>
    </submittedName>
</protein>
<dbReference type="GO" id="GO:0001667">
    <property type="term" value="P:ameboidal-type cell migration"/>
    <property type="evidence" value="ECO:0007669"/>
    <property type="project" value="UniProtKB-ARBA"/>
</dbReference>
<dbReference type="InterPro" id="IPR005225">
    <property type="entry name" value="Small_GTP-bd"/>
</dbReference>
<dbReference type="GO" id="GO:0003006">
    <property type="term" value="P:developmental process involved in reproduction"/>
    <property type="evidence" value="ECO:0007669"/>
    <property type="project" value="UniProtKB-ARBA"/>
</dbReference>
<dbReference type="SMART" id="SM00174">
    <property type="entry name" value="RHO"/>
    <property type="match status" value="1"/>
</dbReference>